<evidence type="ECO:0000313" key="3">
    <source>
        <dbReference type="EMBL" id="QDS74687.1"/>
    </source>
</evidence>
<sequence length="787" mass="85699">MAGKQPGLETSKWAAAKLQMMAKPKMNPNLATSLKSIPTPATPNSMSIPSLSTAAAPDSSSPAASEAVTPNKTQERRESFINSVHKLALAAEVSQDTTVTSPPAPSSESSKENQLPASALPYTLRSSSLPQASAVDKMAGAKSPSSAPVNQIEIASKAPLSISERLLHMKRQKDTTLSKEVDKKSSMKAKQDQAVVARFEPGQLEQENATTACIEDDRITKGEQEATLREQSQRLETEKAHAAAKEAETRAKEKAQAAAKEVDLRTKEKAHKAERISKEKAQAVAKEAERLAKDKAQAAAKEAELRAKEKAQAAAKEADRIAKEKAKAVAKEAERIAKEKEKAARLAQEKAAAERLAKEKAAAKVDLQKVIDTTEVRCKALATEIDFIKGTHVKHEEEGLAELEQARLFVEEIEHDQEENFALLTQAIGEAEQARAVVDNLKEKASSLEDTLAEVNQIVDDKFRNIEDLKKDAQARLSVLLGQRNELVKQLEQLVKQFAVIETSDRIIDVQKTGGDIDAVSLGTETKAAAVVNSQNGHVNGQANGHVEAEAKTNGQVIGKAKFNKLLNEPLNASFTAEDRANVETDGKLTFKAWPQIAADREGLAVRRVKLTNLPSKATLKQIVGLVWGGNIQEFVYNPGQSWAEVLFITPEDCKTYFDSTPNGIIFPGSRDRHIEVEACPPESARGNVKEMVEKGMTRCVRAMDVDEDWTKLALEKVAAGPGNKRAVESVLSGADHKGRRIVDFRFAKIADAIIFKAELHRDMEWDMCPTTFGLDPCANHSGIHSK</sequence>
<feature type="region of interest" description="Disordered" evidence="2">
    <location>
        <begin position="24"/>
        <end position="124"/>
    </location>
</feature>
<proteinExistence type="predicted"/>
<dbReference type="AlphaFoldDB" id="A0A517LGC1"/>
<dbReference type="OrthoDB" id="422086at2759"/>
<evidence type="ECO:0000313" key="4">
    <source>
        <dbReference type="Proteomes" id="UP000316270"/>
    </source>
</evidence>
<dbReference type="Proteomes" id="UP000316270">
    <property type="component" value="Chromosome 12"/>
</dbReference>
<feature type="region of interest" description="Disordered" evidence="2">
    <location>
        <begin position="133"/>
        <end position="152"/>
    </location>
</feature>
<dbReference type="STRING" id="50376.A0A517LGC1"/>
<keyword evidence="4" id="KW-1185">Reference proteome</keyword>
<keyword evidence="1" id="KW-0175">Coiled coil</keyword>
<feature type="region of interest" description="Disordered" evidence="2">
    <location>
        <begin position="171"/>
        <end position="280"/>
    </location>
</feature>
<feature type="coiled-coil region" evidence="1">
    <location>
        <begin position="424"/>
        <end position="497"/>
    </location>
</feature>
<feature type="compositionally biased region" description="Low complexity" evidence="2">
    <location>
        <begin position="49"/>
        <end position="67"/>
    </location>
</feature>
<evidence type="ECO:0008006" key="5">
    <source>
        <dbReference type="Google" id="ProtNLM"/>
    </source>
</evidence>
<reference evidence="3 4" key="1">
    <citation type="submission" date="2019-07" db="EMBL/GenBank/DDBJ databases">
        <title>Finished genome of Venturia effusa.</title>
        <authorList>
            <person name="Young C.A."/>
            <person name="Cox M.P."/>
            <person name="Ganley A.R.D."/>
            <person name="David W.J."/>
        </authorList>
    </citation>
    <scope>NUCLEOTIDE SEQUENCE [LARGE SCALE GENOMIC DNA]</scope>
    <source>
        <strain evidence="4">albino</strain>
    </source>
</reference>
<dbReference type="EMBL" id="CP042196">
    <property type="protein sequence ID" value="QDS74687.1"/>
    <property type="molecule type" value="Genomic_DNA"/>
</dbReference>
<evidence type="ECO:0000256" key="1">
    <source>
        <dbReference type="SAM" id="Coils"/>
    </source>
</evidence>
<name>A0A517LGC1_9PEZI</name>
<feature type="compositionally biased region" description="Basic and acidic residues" evidence="2">
    <location>
        <begin position="215"/>
        <end position="280"/>
    </location>
</feature>
<protein>
    <recommendedName>
        <fullName evidence="5">RRM domain-containing protein</fullName>
    </recommendedName>
</protein>
<gene>
    <name evidence="3" type="ORF">FKW77_000306</name>
</gene>
<accession>A0A517LGC1</accession>
<organism evidence="3 4">
    <name type="scientific">Venturia effusa</name>
    <dbReference type="NCBI Taxonomy" id="50376"/>
    <lineage>
        <taxon>Eukaryota</taxon>
        <taxon>Fungi</taxon>
        <taxon>Dikarya</taxon>
        <taxon>Ascomycota</taxon>
        <taxon>Pezizomycotina</taxon>
        <taxon>Dothideomycetes</taxon>
        <taxon>Pleosporomycetidae</taxon>
        <taxon>Venturiales</taxon>
        <taxon>Venturiaceae</taxon>
        <taxon>Venturia</taxon>
    </lineage>
</organism>
<evidence type="ECO:0000256" key="2">
    <source>
        <dbReference type="SAM" id="MobiDB-lite"/>
    </source>
</evidence>
<feature type="compositionally biased region" description="Basic and acidic residues" evidence="2">
    <location>
        <begin position="172"/>
        <end position="191"/>
    </location>
</feature>